<comment type="caution">
    <text evidence="8">The sequence shown here is derived from an EMBL/GenBank/DDBJ whole genome shotgun (WGS) entry which is preliminary data.</text>
</comment>
<evidence type="ECO:0000313" key="9">
    <source>
        <dbReference type="Proteomes" id="UP001437256"/>
    </source>
</evidence>
<sequence>MTTFTADRQLLNPKFEGYKLEPLDQDQVISRFALTHKASQSTVPNRSPLSFQEVQSRITHNHLTIATDGSTAVYVDEDFNVVSITISDELVPSFTVVHELPKPIQSEHVEIHPEYPSSVFLSRELLVVSDGHGTMYILHQNNHGPYSLLGVYQSPTLSPFRIHSGTLDDSKTATMLFSSRNYESKSSPKEKKQKGVAVEFDLWTVKMGISGHEQSSSATVGEINVLWRHQGEEPPIYAHFDEKKNLFAVLSGSAYRQSGEAANPSSYTPSPDEIAPIPRANENLDENVEGQTKPHPYSWTQTPDSVTVAFPLPSSTQKSQIQVKFTPDSLSLAVAGLEESDLPVPLPRYTSKPLWDRVSPSTSYWTWDREAEHAFGLLSLHIDKQNEGTKWMQVFATAGQTTAAEAALEDAEVPETLDPSELWHIRESLEKYTASLRTGEDASGLGLGKGVPSLAEGEMDEEVDATIGRKAFISWLGRDDGARPSWSPSGRDIPFQLLSVPLPGGSSDFPPSLMVKEGLDGVVYVLDPADEPKWKHSSTFSAIAFVLASKRDIRFTFHTRDTAYALESGSLHRGGNAYVYRSVSRGEKWAKQAILRVTDGSGGALLGVGGVVVRSQRVLLCLAEGELILLKT</sequence>
<evidence type="ECO:0000256" key="1">
    <source>
        <dbReference type="ARBA" id="ARBA00004123"/>
    </source>
</evidence>
<evidence type="ECO:0000256" key="2">
    <source>
        <dbReference type="ARBA" id="ARBA00004496"/>
    </source>
</evidence>
<name>A0ABR3A8C5_9AGAR</name>
<dbReference type="EMBL" id="JBBXMP010000010">
    <property type="protein sequence ID" value="KAL0069760.1"/>
    <property type="molecule type" value="Genomic_DNA"/>
</dbReference>
<proteinExistence type="predicted"/>
<dbReference type="CDD" id="cd06467">
    <property type="entry name" value="p23_NUDC_like"/>
    <property type="match status" value="1"/>
</dbReference>
<protein>
    <recommendedName>
        <fullName evidence="3">NudC domain-containing protein 1</fullName>
    </recommendedName>
</protein>
<evidence type="ECO:0000259" key="7">
    <source>
        <dbReference type="PROSITE" id="PS51203"/>
    </source>
</evidence>
<reference evidence="8 9" key="1">
    <citation type="submission" date="2024-05" db="EMBL/GenBank/DDBJ databases">
        <title>A draft genome resource for the thread blight pathogen Marasmius tenuissimus strain MS-2.</title>
        <authorList>
            <person name="Yulfo-Soto G.E."/>
            <person name="Baruah I.K."/>
            <person name="Amoako-Attah I."/>
            <person name="Bukari Y."/>
            <person name="Meinhardt L.W."/>
            <person name="Bailey B.A."/>
            <person name="Cohen S.P."/>
        </authorList>
    </citation>
    <scope>NUCLEOTIDE SEQUENCE [LARGE SCALE GENOMIC DNA]</scope>
    <source>
        <strain evidence="8 9">MS-2</strain>
    </source>
</reference>
<dbReference type="Proteomes" id="UP001437256">
    <property type="component" value="Unassembled WGS sequence"/>
</dbReference>
<evidence type="ECO:0000256" key="4">
    <source>
        <dbReference type="ARBA" id="ARBA00022490"/>
    </source>
</evidence>
<dbReference type="InterPro" id="IPR008978">
    <property type="entry name" value="HSP20-like_chaperone"/>
</dbReference>
<feature type="domain" description="CS" evidence="7">
    <location>
        <begin position="292"/>
        <end position="395"/>
    </location>
</feature>
<keyword evidence="4" id="KW-0963">Cytoplasm</keyword>
<dbReference type="InterPro" id="IPR007052">
    <property type="entry name" value="CS_dom"/>
</dbReference>
<dbReference type="PANTHER" id="PTHR21664:SF1">
    <property type="entry name" value="NUDC DOMAIN-CONTAINING PROTEIN 1"/>
    <property type="match status" value="1"/>
</dbReference>
<dbReference type="PANTHER" id="PTHR21664">
    <property type="entry name" value="CHRONIC MYELOGENOUS LEUKEMIA TUMOR ANTIGEN 66"/>
    <property type="match status" value="1"/>
</dbReference>
<dbReference type="Gene3D" id="2.60.40.790">
    <property type="match status" value="1"/>
</dbReference>
<dbReference type="PROSITE" id="PS51203">
    <property type="entry name" value="CS"/>
    <property type="match status" value="1"/>
</dbReference>
<comment type="subcellular location">
    <subcellularLocation>
        <location evidence="2">Cytoplasm</location>
    </subcellularLocation>
    <subcellularLocation>
        <location evidence="1">Nucleus</location>
    </subcellularLocation>
</comment>
<evidence type="ECO:0000313" key="8">
    <source>
        <dbReference type="EMBL" id="KAL0069760.1"/>
    </source>
</evidence>
<gene>
    <name evidence="8" type="ORF">AAF712_003029</name>
</gene>
<accession>A0ABR3A8C5</accession>
<evidence type="ECO:0000256" key="5">
    <source>
        <dbReference type="ARBA" id="ARBA00023242"/>
    </source>
</evidence>
<dbReference type="InterPro" id="IPR037895">
    <property type="entry name" value="NUDCD1"/>
</dbReference>
<dbReference type="Pfam" id="PF04969">
    <property type="entry name" value="CS"/>
    <property type="match status" value="1"/>
</dbReference>
<evidence type="ECO:0000256" key="6">
    <source>
        <dbReference type="SAM" id="MobiDB-lite"/>
    </source>
</evidence>
<dbReference type="SUPFAM" id="SSF49764">
    <property type="entry name" value="HSP20-like chaperones"/>
    <property type="match status" value="1"/>
</dbReference>
<keyword evidence="5" id="KW-0539">Nucleus</keyword>
<evidence type="ECO:0000256" key="3">
    <source>
        <dbReference type="ARBA" id="ARBA00018915"/>
    </source>
</evidence>
<feature type="region of interest" description="Disordered" evidence="6">
    <location>
        <begin position="258"/>
        <end position="278"/>
    </location>
</feature>
<organism evidence="8 9">
    <name type="scientific">Marasmius tenuissimus</name>
    <dbReference type="NCBI Taxonomy" id="585030"/>
    <lineage>
        <taxon>Eukaryota</taxon>
        <taxon>Fungi</taxon>
        <taxon>Dikarya</taxon>
        <taxon>Basidiomycota</taxon>
        <taxon>Agaricomycotina</taxon>
        <taxon>Agaricomycetes</taxon>
        <taxon>Agaricomycetidae</taxon>
        <taxon>Agaricales</taxon>
        <taxon>Marasmiineae</taxon>
        <taxon>Marasmiaceae</taxon>
        <taxon>Marasmius</taxon>
    </lineage>
</organism>
<keyword evidence="9" id="KW-1185">Reference proteome</keyword>